<keyword evidence="12" id="KW-0206">Cytoskeleton</keyword>
<dbReference type="PANTHER" id="PTHR28025:SF1">
    <property type="entry name" value="DASH COMPLEX SUBUNIT DAD1"/>
    <property type="match status" value="1"/>
</dbReference>
<keyword evidence="19" id="KW-1185">Reference proteome</keyword>
<evidence type="ECO:0000256" key="13">
    <source>
        <dbReference type="ARBA" id="ARBA00023242"/>
    </source>
</evidence>
<keyword evidence="6" id="KW-0158">Chromosome</keyword>
<comment type="subcellular location">
    <subcellularLocation>
        <location evidence="3">Chromosome</location>
        <location evidence="3">Centromere</location>
        <location evidence="3">Kinetochore</location>
    </subcellularLocation>
    <subcellularLocation>
        <location evidence="2">Cytoplasm</location>
        <location evidence="2">Cytoskeleton</location>
        <location evidence="2">Spindle</location>
    </subcellularLocation>
    <subcellularLocation>
        <location evidence="1">Nucleus</location>
    </subcellularLocation>
</comment>
<feature type="compositionally biased region" description="Polar residues" evidence="17">
    <location>
        <begin position="90"/>
        <end position="99"/>
    </location>
</feature>
<gene>
    <name evidence="18" type="ORF">ASCRUDRAFT_72301</name>
</gene>
<dbReference type="Pfam" id="PF08649">
    <property type="entry name" value="DASH_Dad1"/>
    <property type="match status" value="1"/>
</dbReference>
<evidence type="ECO:0000313" key="18">
    <source>
        <dbReference type="EMBL" id="ODV58900.1"/>
    </source>
</evidence>
<comment type="similarity">
    <text evidence="4">Belongs to the DASH complex DAD1 family.</text>
</comment>
<evidence type="ECO:0000256" key="11">
    <source>
        <dbReference type="ARBA" id="ARBA00022838"/>
    </source>
</evidence>
<keyword evidence="10" id="KW-0498">Mitosis</keyword>
<evidence type="ECO:0000256" key="2">
    <source>
        <dbReference type="ARBA" id="ARBA00004186"/>
    </source>
</evidence>
<evidence type="ECO:0000256" key="7">
    <source>
        <dbReference type="ARBA" id="ARBA00022490"/>
    </source>
</evidence>
<dbReference type="InParanoid" id="A0A1D2VBC3"/>
<protein>
    <recommendedName>
        <fullName evidence="5">DASH complex subunit DAD1</fullName>
    </recommendedName>
    <alternativeName>
        <fullName evidence="16">Outer kinetochore protein DAD1</fullName>
    </alternativeName>
</protein>
<evidence type="ECO:0000256" key="17">
    <source>
        <dbReference type="SAM" id="MobiDB-lite"/>
    </source>
</evidence>
<evidence type="ECO:0000256" key="16">
    <source>
        <dbReference type="ARBA" id="ARBA00030566"/>
    </source>
</evidence>
<feature type="compositionally biased region" description="Polar residues" evidence="17">
    <location>
        <begin position="108"/>
        <end position="120"/>
    </location>
</feature>
<keyword evidence="11" id="KW-0995">Kinetochore</keyword>
<name>A0A1D2VBC3_9ASCO</name>
<keyword evidence="9" id="KW-0493">Microtubule</keyword>
<dbReference type="AlphaFoldDB" id="A0A1D2VBC3"/>
<dbReference type="GO" id="GO:0005876">
    <property type="term" value="C:spindle microtubule"/>
    <property type="evidence" value="ECO:0007669"/>
    <property type="project" value="TreeGrafter"/>
</dbReference>
<evidence type="ECO:0000313" key="19">
    <source>
        <dbReference type="Proteomes" id="UP000095038"/>
    </source>
</evidence>
<evidence type="ECO:0000256" key="8">
    <source>
        <dbReference type="ARBA" id="ARBA00022618"/>
    </source>
</evidence>
<dbReference type="GeneID" id="30965693"/>
<organism evidence="18 19">
    <name type="scientific">Ascoidea rubescens DSM 1968</name>
    <dbReference type="NCBI Taxonomy" id="1344418"/>
    <lineage>
        <taxon>Eukaryota</taxon>
        <taxon>Fungi</taxon>
        <taxon>Dikarya</taxon>
        <taxon>Ascomycota</taxon>
        <taxon>Saccharomycotina</taxon>
        <taxon>Saccharomycetes</taxon>
        <taxon>Ascoideaceae</taxon>
        <taxon>Ascoidea</taxon>
    </lineage>
</organism>
<dbReference type="InterPro" id="IPR013958">
    <property type="entry name" value="DASH_Dad1"/>
</dbReference>
<evidence type="ECO:0000256" key="3">
    <source>
        <dbReference type="ARBA" id="ARBA00004629"/>
    </source>
</evidence>
<dbReference type="STRING" id="1344418.A0A1D2VBC3"/>
<accession>A0A1D2VBC3</accession>
<reference evidence="19" key="1">
    <citation type="submission" date="2016-05" db="EMBL/GenBank/DDBJ databases">
        <title>Comparative genomics of biotechnologically important yeasts.</title>
        <authorList>
            <consortium name="DOE Joint Genome Institute"/>
            <person name="Riley R."/>
            <person name="Haridas S."/>
            <person name="Wolfe K.H."/>
            <person name="Lopes M.R."/>
            <person name="Hittinger C.T."/>
            <person name="Goker M."/>
            <person name="Salamov A."/>
            <person name="Wisecaver J."/>
            <person name="Long T.M."/>
            <person name="Aerts A.L."/>
            <person name="Barry K."/>
            <person name="Choi C."/>
            <person name="Clum A."/>
            <person name="Coughlan A.Y."/>
            <person name="Deshpande S."/>
            <person name="Douglass A.P."/>
            <person name="Hanson S.J."/>
            <person name="Klenk H.-P."/>
            <person name="Labutti K."/>
            <person name="Lapidus A."/>
            <person name="Lindquist E."/>
            <person name="Lipzen A."/>
            <person name="Meier-Kolthoff J.P."/>
            <person name="Ohm R.A."/>
            <person name="Otillar R.P."/>
            <person name="Pangilinan J."/>
            <person name="Peng Y."/>
            <person name="Rokas A."/>
            <person name="Rosa C.A."/>
            <person name="Scheuner C."/>
            <person name="Sibirny A.A."/>
            <person name="Slot J.C."/>
            <person name="Stielow J.B."/>
            <person name="Sun H."/>
            <person name="Kurtzman C.P."/>
            <person name="Blackwell M."/>
            <person name="Grigoriev I.V."/>
            <person name="Jeffries T.W."/>
        </authorList>
    </citation>
    <scope>NUCLEOTIDE SEQUENCE [LARGE SCALE GENOMIC DNA]</scope>
    <source>
        <strain evidence="19">DSM 1968</strain>
    </source>
</reference>
<keyword evidence="7" id="KW-0963">Cytoplasm</keyword>
<keyword evidence="14" id="KW-0131">Cell cycle</keyword>
<dbReference type="GO" id="GO:0051301">
    <property type="term" value="P:cell division"/>
    <property type="evidence" value="ECO:0007669"/>
    <property type="project" value="UniProtKB-KW"/>
</dbReference>
<evidence type="ECO:0000256" key="15">
    <source>
        <dbReference type="ARBA" id="ARBA00023328"/>
    </source>
</evidence>
<dbReference type="RefSeq" id="XP_020045207.1">
    <property type="nucleotide sequence ID" value="XM_020192057.1"/>
</dbReference>
<evidence type="ECO:0000256" key="1">
    <source>
        <dbReference type="ARBA" id="ARBA00004123"/>
    </source>
</evidence>
<sequence>MDRGDNDADFEAERNLLLHDVNQKMNSVLNRLNSLNRSMEHSITIGNQFNSIANIWKGFYDGVTEEKSAKVSRFFQSNQRLDGESKSDFVTDNLSQKQSENNRKSTTEQDSSFQKAADSS</sequence>
<dbReference type="Proteomes" id="UP000095038">
    <property type="component" value="Unassembled WGS sequence"/>
</dbReference>
<keyword evidence="8" id="KW-0132">Cell division</keyword>
<evidence type="ECO:0000256" key="5">
    <source>
        <dbReference type="ARBA" id="ARBA00020261"/>
    </source>
</evidence>
<dbReference type="GO" id="GO:0051010">
    <property type="term" value="F:microtubule plus-end binding"/>
    <property type="evidence" value="ECO:0007669"/>
    <property type="project" value="TreeGrafter"/>
</dbReference>
<dbReference type="OrthoDB" id="5566853at2759"/>
<dbReference type="EMBL" id="KV454489">
    <property type="protein sequence ID" value="ODV58900.1"/>
    <property type="molecule type" value="Genomic_DNA"/>
</dbReference>
<evidence type="ECO:0000256" key="6">
    <source>
        <dbReference type="ARBA" id="ARBA00022454"/>
    </source>
</evidence>
<keyword evidence="15" id="KW-0137">Centromere</keyword>
<dbReference type="GO" id="GO:0044732">
    <property type="term" value="C:mitotic spindle pole body"/>
    <property type="evidence" value="ECO:0007669"/>
    <property type="project" value="TreeGrafter"/>
</dbReference>
<dbReference type="PANTHER" id="PTHR28025">
    <property type="entry name" value="DASH COMPLEX SUBUNIT DAD1"/>
    <property type="match status" value="1"/>
</dbReference>
<proteinExistence type="inferred from homology"/>
<feature type="region of interest" description="Disordered" evidence="17">
    <location>
        <begin position="82"/>
        <end position="120"/>
    </location>
</feature>
<dbReference type="GO" id="GO:0072686">
    <property type="term" value="C:mitotic spindle"/>
    <property type="evidence" value="ECO:0007669"/>
    <property type="project" value="InterPro"/>
</dbReference>
<evidence type="ECO:0000256" key="14">
    <source>
        <dbReference type="ARBA" id="ARBA00023306"/>
    </source>
</evidence>
<evidence type="ECO:0000256" key="9">
    <source>
        <dbReference type="ARBA" id="ARBA00022701"/>
    </source>
</evidence>
<dbReference type="GO" id="GO:0042729">
    <property type="term" value="C:DASH complex"/>
    <property type="evidence" value="ECO:0007669"/>
    <property type="project" value="InterPro"/>
</dbReference>
<keyword evidence="13" id="KW-0539">Nucleus</keyword>
<evidence type="ECO:0000256" key="4">
    <source>
        <dbReference type="ARBA" id="ARBA00010146"/>
    </source>
</evidence>
<evidence type="ECO:0000256" key="12">
    <source>
        <dbReference type="ARBA" id="ARBA00023212"/>
    </source>
</evidence>
<evidence type="ECO:0000256" key="10">
    <source>
        <dbReference type="ARBA" id="ARBA00022776"/>
    </source>
</evidence>